<evidence type="ECO:0008006" key="4">
    <source>
        <dbReference type="Google" id="ProtNLM"/>
    </source>
</evidence>
<feature type="compositionally biased region" description="Basic residues" evidence="1">
    <location>
        <begin position="247"/>
        <end position="260"/>
    </location>
</feature>
<feature type="compositionally biased region" description="Acidic residues" evidence="1">
    <location>
        <begin position="524"/>
        <end position="533"/>
    </location>
</feature>
<feature type="compositionally biased region" description="Polar residues" evidence="1">
    <location>
        <begin position="297"/>
        <end position="324"/>
    </location>
</feature>
<evidence type="ECO:0000313" key="3">
    <source>
        <dbReference type="Proteomes" id="UP001285354"/>
    </source>
</evidence>
<keyword evidence="3" id="KW-1185">Reference proteome</keyword>
<feature type="compositionally biased region" description="Basic and acidic residues" evidence="1">
    <location>
        <begin position="224"/>
        <end position="233"/>
    </location>
</feature>
<dbReference type="Proteomes" id="UP001285354">
    <property type="component" value="Unassembled WGS sequence"/>
</dbReference>
<evidence type="ECO:0000313" key="2">
    <source>
        <dbReference type="EMBL" id="KAK2626284.1"/>
    </source>
</evidence>
<protein>
    <recommendedName>
        <fullName evidence="4">Transcriptional regulator</fullName>
    </recommendedName>
</protein>
<dbReference type="AlphaFoldDB" id="A0AAD9WES9"/>
<dbReference type="EMBL" id="JAUBYV010000006">
    <property type="protein sequence ID" value="KAK2626284.1"/>
    <property type="molecule type" value="Genomic_DNA"/>
</dbReference>
<feature type="compositionally biased region" description="Acidic residues" evidence="1">
    <location>
        <begin position="181"/>
        <end position="193"/>
    </location>
</feature>
<feature type="compositionally biased region" description="Basic residues" evidence="1">
    <location>
        <begin position="155"/>
        <end position="176"/>
    </location>
</feature>
<organism evidence="2 3">
    <name type="scientific">Diplocarpon rosae</name>
    <dbReference type="NCBI Taxonomy" id="946125"/>
    <lineage>
        <taxon>Eukaryota</taxon>
        <taxon>Fungi</taxon>
        <taxon>Dikarya</taxon>
        <taxon>Ascomycota</taxon>
        <taxon>Pezizomycotina</taxon>
        <taxon>Leotiomycetes</taxon>
        <taxon>Helotiales</taxon>
        <taxon>Drepanopezizaceae</taxon>
        <taxon>Diplocarpon</taxon>
    </lineage>
</organism>
<dbReference type="GO" id="GO:0005634">
    <property type="term" value="C:nucleus"/>
    <property type="evidence" value="ECO:0007669"/>
    <property type="project" value="TreeGrafter"/>
</dbReference>
<name>A0AAD9WES9_9HELO</name>
<feature type="region of interest" description="Disordered" evidence="1">
    <location>
        <begin position="69"/>
        <end position="373"/>
    </location>
</feature>
<dbReference type="InterPro" id="IPR037647">
    <property type="entry name" value="HIRIP3"/>
</dbReference>
<feature type="compositionally biased region" description="Low complexity" evidence="1">
    <location>
        <begin position="361"/>
        <end position="372"/>
    </location>
</feature>
<feature type="compositionally biased region" description="Polar residues" evidence="1">
    <location>
        <begin position="132"/>
        <end position="146"/>
    </location>
</feature>
<dbReference type="PANTHER" id="PTHR15410">
    <property type="entry name" value="HIRA-INTERACTING PROTEIN 3"/>
    <property type="match status" value="1"/>
</dbReference>
<evidence type="ECO:0000256" key="1">
    <source>
        <dbReference type="SAM" id="MobiDB-lite"/>
    </source>
</evidence>
<feature type="compositionally biased region" description="Basic and acidic residues" evidence="1">
    <location>
        <begin position="474"/>
        <end position="495"/>
    </location>
</feature>
<dbReference type="PANTHER" id="PTHR15410:SF2">
    <property type="entry name" value="HIRA-INTERACTING PROTEIN 3"/>
    <property type="match status" value="1"/>
</dbReference>
<feature type="region of interest" description="Disordered" evidence="1">
    <location>
        <begin position="452"/>
        <end position="533"/>
    </location>
</feature>
<feature type="compositionally biased region" description="Basic residues" evidence="1">
    <location>
        <begin position="208"/>
        <end position="223"/>
    </location>
</feature>
<comment type="caution">
    <text evidence="2">The sequence shown here is derived from an EMBL/GenBank/DDBJ whole genome shotgun (WGS) entry which is preliminary data.</text>
</comment>
<proteinExistence type="predicted"/>
<gene>
    <name evidence="2" type="ORF">QTJ16_004546</name>
</gene>
<feature type="compositionally biased region" description="Basic and acidic residues" evidence="1">
    <location>
        <begin position="341"/>
        <end position="360"/>
    </location>
</feature>
<accession>A0AAD9WES9</accession>
<reference evidence="2" key="1">
    <citation type="submission" date="2023-06" db="EMBL/GenBank/DDBJ databases">
        <title>Draft genome of Marssonina rosae.</title>
        <authorList>
            <person name="Cheng Q."/>
        </authorList>
    </citation>
    <scope>NUCLEOTIDE SEQUENCE</scope>
    <source>
        <strain evidence="2">R4</strain>
    </source>
</reference>
<sequence>MAPSEKKIVDGIAKAVKALFADLELRETLTVRTARIKAEEDLGLDAGFLSIGAWKDRSKTSIRELVESLQEAENGPDPAIKPKVERIKSAPVLKKAGPVTKSAKRAATEPTAQSTKRQKKQHTPIEDETSELTEPSPEQSEASSFGDSDKSDKPNKKKEPKAKVRTSGRKRSKSKMKVMSDDDEGELEDDESQDISARNSDASDSPKKKSKAKPKSKALARRQSKSEAKVRDSDESEEEGSDASVPPRKRKASLNKKKTKNVPTKSARAIANSDTNSQDEIPEPEAVSTPQKKPKDSVTQPPSPDAQNTKLESKSETGVGSASDESIVLDPIPKPKRQRVPKGEKRAKESKAPKALKELKASSSKVAAATKELSSAEIQIKTLQTQLRKCGMKNIWQFELKKYGDDNNAKITRLQDVLKQIGMVGKFSEHRAKEIKEQRELLADVEEVTAMDGKWGLNSGRRSRGTAPKTNLKKTSEDNAETGDKGGNDRDDSKRKSVGQDGDESESDEQPAARRPRARAELAFLDDEEDSDE</sequence>